<evidence type="ECO:0000313" key="2">
    <source>
        <dbReference type="Proteomes" id="UP000007030"/>
    </source>
</evidence>
<dbReference type="Proteomes" id="UP000007030">
    <property type="component" value="Chromosome"/>
</dbReference>
<accession>F2NKI2</accession>
<dbReference type="OrthoDB" id="11728at2"/>
<dbReference type="AlphaFoldDB" id="F2NKI2"/>
<protein>
    <submittedName>
        <fullName evidence="1">CRISPR-associated protein DxTHG motif protein</fullName>
    </submittedName>
</protein>
<organism evidence="1 2">
    <name type="scientific">Marinithermus hydrothermalis (strain DSM 14884 / JCM 11576 / T1)</name>
    <dbReference type="NCBI Taxonomy" id="869210"/>
    <lineage>
        <taxon>Bacteria</taxon>
        <taxon>Thermotogati</taxon>
        <taxon>Deinococcota</taxon>
        <taxon>Deinococci</taxon>
        <taxon>Thermales</taxon>
        <taxon>Thermaceae</taxon>
        <taxon>Marinithermus</taxon>
    </lineage>
</organism>
<dbReference type="eggNOG" id="ENOG502ZANU">
    <property type="taxonomic scope" value="Bacteria"/>
</dbReference>
<reference evidence="1 2" key="1">
    <citation type="journal article" date="2012" name="Stand. Genomic Sci.">
        <title>Complete genome sequence of the aerobic, heterotroph Marinithermus hydrothermalis type strain (T1(T)) from a deep-sea hydrothermal vent chimney.</title>
        <authorList>
            <person name="Copeland A."/>
            <person name="Gu W."/>
            <person name="Yasawong M."/>
            <person name="Lapidus A."/>
            <person name="Lucas S."/>
            <person name="Deshpande S."/>
            <person name="Pagani I."/>
            <person name="Tapia R."/>
            <person name="Cheng J.F."/>
            <person name="Goodwin L.A."/>
            <person name="Pitluck S."/>
            <person name="Liolios K."/>
            <person name="Ivanova N."/>
            <person name="Mavromatis K."/>
            <person name="Mikhailova N."/>
            <person name="Pati A."/>
            <person name="Chen A."/>
            <person name="Palaniappan K."/>
            <person name="Land M."/>
            <person name="Pan C."/>
            <person name="Brambilla E.M."/>
            <person name="Rohde M."/>
            <person name="Tindall B.J."/>
            <person name="Sikorski J."/>
            <person name="Goker M."/>
            <person name="Detter J.C."/>
            <person name="Bristow J."/>
            <person name="Eisen J.A."/>
            <person name="Markowitz V."/>
            <person name="Hugenholtz P."/>
            <person name="Kyrpides N.C."/>
            <person name="Klenk H.P."/>
            <person name="Woyke T."/>
        </authorList>
    </citation>
    <scope>NUCLEOTIDE SEQUENCE [LARGE SCALE GENOMIC DNA]</scope>
    <source>
        <strain evidence="2">DSM 14884 / JCM 11576 / T1</strain>
    </source>
</reference>
<keyword evidence="2" id="KW-1185">Reference proteome</keyword>
<dbReference type="STRING" id="869210.Marky_1912"/>
<dbReference type="KEGG" id="mhd:Marky_1912"/>
<dbReference type="HOGENOM" id="CLU_025124_2_0_0"/>
<sequence>MGRERPRKLLITLIGQARTAEGGGRYKMVPYRFPDGTRHASAFFGVSLFEYFHRRGETPDLLIVGTSGSTWQALEDFFLLEDVGFTAEAQAFLDRWHEEAKVVEERERLLADFLGVDVTLLPVEDPPSGEVLTERVFEDLSARGSYDEIILDITHAYRFMGYVLFAILLSLRHVWRCQVRIFYGGVELPKIEGDSQVIELKALEDLVRLDEALSILQTTGNFVPYFALASEEEKAQRAYLALEVNRQENVASWLKELAEVEGPPLAKGVVSKEVKQILKELEGECFEDKLINRARFFFERDQVFKAVLLLYEGLVVAGVKRFGLGDPLNYEMRRDAQDKLEKLLRDHPNSAWVQIYKKVRLLRNAVAHGTRPRDGKVQQVLGDWRLLKDTFQEGLRLYQEIKKDQ</sequence>
<dbReference type="EMBL" id="CP002630">
    <property type="protein sequence ID" value="AEB12642.1"/>
    <property type="molecule type" value="Genomic_DNA"/>
</dbReference>
<dbReference type="InterPro" id="IPR013383">
    <property type="entry name" value="CRISPR-assoc_prot_DxTHG_CS"/>
</dbReference>
<proteinExistence type="predicted"/>
<name>F2NKI2_MARHT</name>
<evidence type="ECO:0000313" key="1">
    <source>
        <dbReference type="EMBL" id="AEB12642.1"/>
    </source>
</evidence>
<gene>
    <name evidence="1" type="ordered locus">Marky_1912</name>
</gene>
<dbReference type="NCBIfam" id="TIGR02549">
    <property type="entry name" value="CRISPR_DxTHG"/>
    <property type="match status" value="1"/>
</dbReference>